<comment type="caution">
    <text evidence="1">The sequence shown here is derived from an EMBL/GenBank/DDBJ whole genome shotgun (WGS) entry which is preliminary data.</text>
</comment>
<evidence type="ECO:0000313" key="1">
    <source>
        <dbReference type="EMBL" id="MFC0076181.1"/>
    </source>
</evidence>
<protein>
    <submittedName>
        <fullName evidence="1">Uncharacterized protein</fullName>
    </submittedName>
</protein>
<sequence>MESTIKLRVRKEIDNGSEFKVIKLKGSLIAGGFTEIIHISDEDEHYYLNTFSTPSRNKKSTEEFLLGYIADHQLNDAVMLLK</sequence>
<organism evidence="1 2">
    <name type="scientific">Flavobacterium procerum</name>
    <dbReference type="NCBI Taxonomy" id="1455569"/>
    <lineage>
        <taxon>Bacteria</taxon>
        <taxon>Pseudomonadati</taxon>
        <taxon>Bacteroidota</taxon>
        <taxon>Flavobacteriia</taxon>
        <taxon>Flavobacteriales</taxon>
        <taxon>Flavobacteriaceae</taxon>
        <taxon>Flavobacterium</taxon>
    </lineage>
</organism>
<dbReference type="RefSeq" id="WP_379685392.1">
    <property type="nucleotide sequence ID" value="NZ_JBHLYW010000004.1"/>
</dbReference>
<reference evidence="1 2" key="1">
    <citation type="submission" date="2024-09" db="EMBL/GenBank/DDBJ databases">
        <authorList>
            <person name="Sun Q."/>
            <person name="Mori K."/>
        </authorList>
    </citation>
    <scope>NUCLEOTIDE SEQUENCE [LARGE SCALE GENOMIC DNA]</scope>
    <source>
        <strain evidence="1 2">CGMCC 1.12926</strain>
    </source>
</reference>
<accession>A0ABV6BNJ7</accession>
<dbReference type="Proteomes" id="UP001589734">
    <property type="component" value="Unassembled WGS sequence"/>
</dbReference>
<dbReference type="EMBL" id="JBHLYW010000004">
    <property type="protein sequence ID" value="MFC0076181.1"/>
    <property type="molecule type" value="Genomic_DNA"/>
</dbReference>
<evidence type="ECO:0000313" key="2">
    <source>
        <dbReference type="Proteomes" id="UP001589734"/>
    </source>
</evidence>
<gene>
    <name evidence="1" type="ORF">ACFFLS_03980</name>
</gene>
<name>A0ABV6BNJ7_9FLAO</name>
<keyword evidence="2" id="KW-1185">Reference proteome</keyword>
<proteinExistence type="predicted"/>